<dbReference type="Gene3D" id="3.90.110.10">
    <property type="entry name" value="Lactate dehydrogenase/glycoside hydrolase, family 4, C-terminal"/>
    <property type="match status" value="1"/>
</dbReference>
<dbReference type="InterPro" id="IPR015955">
    <property type="entry name" value="Lactate_DH/Glyco_Ohase_4_C"/>
</dbReference>
<dbReference type="InParanoid" id="A0A1W4XJ58"/>
<evidence type="ECO:0000256" key="4">
    <source>
        <dbReference type="ARBA" id="ARBA00023027"/>
    </source>
</evidence>
<dbReference type="EC" id="1.1.1.37" evidence="1"/>
<sequence>MILRQTLRRTFRISRRCFSEFGILTNEDVHKAVVSKSVKVAVLGADTPVGFYTTFLLKQNPLISHLYLFGSGRVICMADDLKSMDTKSKITASYTNEELPGIVRGADIIALMGMDTLSTQTHWLEIFYNEGRRLINLTEVIIKYNPKAIVLVCATPVSCTLPLVSSVFRRTPWYHPGKIIGSPMVPVTKANAVLGIYNELDPEVIHTPVTGGPDMDCAVPLFAQGYPVECWESEERALCCKFKELDEQDCPITTQCYVKPPGSYLMESFGISRLISLIGLGYCGDTTALSRVFIRQSFIPSCKYLTCTVQLGRDGVIHNFGVPFLTNFELQFLERMVLVLAHREYVAEEFLRKEGSYYTGECQN</sequence>
<dbReference type="Proteomes" id="UP000192223">
    <property type="component" value="Unplaced"/>
</dbReference>
<dbReference type="GeneID" id="108741992"/>
<dbReference type="SUPFAM" id="SSF51735">
    <property type="entry name" value="NAD(P)-binding Rossmann-fold domains"/>
    <property type="match status" value="1"/>
</dbReference>
<dbReference type="GO" id="GO:0006099">
    <property type="term" value="P:tricarboxylic acid cycle"/>
    <property type="evidence" value="ECO:0007669"/>
    <property type="project" value="UniProtKB-KW"/>
</dbReference>
<dbReference type="GO" id="GO:0030060">
    <property type="term" value="F:L-malate dehydrogenase (NAD+) activity"/>
    <property type="evidence" value="ECO:0007669"/>
    <property type="project" value="UniProtKB-EC"/>
</dbReference>
<evidence type="ECO:0000256" key="3">
    <source>
        <dbReference type="ARBA" id="ARBA00023002"/>
    </source>
</evidence>
<evidence type="ECO:0000313" key="5">
    <source>
        <dbReference type="Proteomes" id="UP000192223"/>
    </source>
</evidence>
<organism evidence="5 6">
    <name type="scientific">Agrilus planipennis</name>
    <name type="common">Emerald ash borer</name>
    <name type="synonym">Agrilus marcopoli</name>
    <dbReference type="NCBI Taxonomy" id="224129"/>
    <lineage>
        <taxon>Eukaryota</taxon>
        <taxon>Metazoa</taxon>
        <taxon>Ecdysozoa</taxon>
        <taxon>Arthropoda</taxon>
        <taxon>Hexapoda</taxon>
        <taxon>Insecta</taxon>
        <taxon>Pterygota</taxon>
        <taxon>Neoptera</taxon>
        <taxon>Endopterygota</taxon>
        <taxon>Coleoptera</taxon>
        <taxon>Polyphaga</taxon>
        <taxon>Elateriformia</taxon>
        <taxon>Buprestoidea</taxon>
        <taxon>Buprestidae</taxon>
        <taxon>Agrilinae</taxon>
        <taxon>Agrilus</taxon>
    </lineage>
</organism>
<evidence type="ECO:0000256" key="2">
    <source>
        <dbReference type="ARBA" id="ARBA00022532"/>
    </source>
</evidence>
<dbReference type="KEGG" id="apln:108741992"/>
<dbReference type="GO" id="GO:0005739">
    <property type="term" value="C:mitochondrion"/>
    <property type="evidence" value="ECO:0007669"/>
    <property type="project" value="TreeGrafter"/>
</dbReference>
<evidence type="ECO:0000313" key="6">
    <source>
        <dbReference type="RefSeq" id="XP_018332493.1"/>
    </source>
</evidence>
<dbReference type="AlphaFoldDB" id="A0A1W4XJ58"/>
<dbReference type="RefSeq" id="XP_018332493.1">
    <property type="nucleotide sequence ID" value="XM_018476991.1"/>
</dbReference>
<keyword evidence="3" id="KW-0560">Oxidoreductase</keyword>
<dbReference type="STRING" id="224129.A0A1W4XJ58"/>
<gene>
    <name evidence="6" type="primary">LOC108741992</name>
</gene>
<protein>
    <recommendedName>
        <fullName evidence="1">malate dehydrogenase</fullName>
        <ecNumber evidence="1">1.1.1.37</ecNumber>
    </recommendedName>
</protein>
<keyword evidence="4" id="KW-0520">NAD</keyword>
<dbReference type="PANTHER" id="PTHR11540:SF16">
    <property type="entry name" value="MALATE DEHYDROGENASE, MITOCHONDRIAL"/>
    <property type="match status" value="1"/>
</dbReference>
<dbReference type="Gene3D" id="3.40.50.720">
    <property type="entry name" value="NAD(P)-binding Rossmann-like Domain"/>
    <property type="match status" value="1"/>
</dbReference>
<evidence type="ECO:0000256" key="1">
    <source>
        <dbReference type="ARBA" id="ARBA00012995"/>
    </source>
</evidence>
<reference evidence="6" key="1">
    <citation type="submission" date="2025-08" db="UniProtKB">
        <authorList>
            <consortium name="RefSeq"/>
        </authorList>
    </citation>
    <scope>IDENTIFICATION</scope>
    <source>
        <tissue evidence="6">Entire body</tissue>
    </source>
</reference>
<accession>A0A1W4XJ58</accession>
<name>A0A1W4XJ58_AGRPL</name>
<keyword evidence="5" id="KW-1185">Reference proteome</keyword>
<dbReference type="PANTHER" id="PTHR11540">
    <property type="entry name" value="MALATE AND LACTATE DEHYDROGENASE"/>
    <property type="match status" value="1"/>
</dbReference>
<dbReference type="OrthoDB" id="4069699at2759"/>
<dbReference type="InterPro" id="IPR036291">
    <property type="entry name" value="NAD(P)-bd_dom_sf"/>
</dbReference>
<keyword evidence="2" id="KW-0816">Tricarboxylic acid cycle</keyword>
<proteinExistence type="predicted"/>